<protein>
    <submittedName>
        <fullName evidence="2">Uncharacterized protein</fullName>
    </submittedName>
</protein>
<feature type="signal peptide" evidence="1">
    <location>
        <begin position="1"/>
        <end position="22"/>
    </location>
</feature>
<dbReference type="EMBL" id="PPEG02000005">
    <property type="protein sequence ID" value="PWN61052.1"/>
    <property type="molecule type" value="Genomic_DNA"/>
</dbReference>
<dbReference type="AlphaFoldDB" id="A0A316WI30"/>
<evidence type="ECO:0000313" key="2">
    <source>
        <dbReference type="EMBL" id="PWN61052.1"/>
    </source>
</evidence>
<dbReference type="RefSeq" id="WP_103233506.1">
    <property type="nucleotide sequence ID" value="NZ_PPEG02000005.1"/>
</dbReference>
<reference evidence="2 3" key="1">
    <citation type="submission" date="2018-04" db="EMBL/GenBank/DDBJ databases">
        <title>Chryseobacterium oncorhynchi 701B-08T from rainbow trout, and Chryseobacterium viscerum 687B-08T from diseased fish.</title>
        <authorList>
            <person name="Jeong J.-J."/>
            <person name="Lee Y.J."/>
            <person name="Pathiraja D."/>
            <person name="Park B."/>
            <person name="Choi I.-G."/>
            <person name="Kim K.D."/>
        </authorList>
    </citation>
    <scope>NUCLEOTIDE SEQUENCE [LARGE SCALE GENOMIC DNA]</scope>
    <source>
        <strain evidence="2 3">687B-08</strain>
    </source>
</reference>
<evidence type="ECO:0000313" key="3">
    <source>
        <dbReference type="Proteomes" id="UP000236413"/>
    </source>
</evidence>
<feature type="chain" id="PRO_5016343755" evidence="1">
    <location>
        <begin position="23"/>
        <end position="119"/>
    </location>
</feature>
<sequence>MKKLFFAFCILILSGVTQVAMAQSKNTETKASMLKGLRSKIAKGMIEDGTSKEKSEKFADCLTKELGEKLTLEELKIFYKLNNVKSGQAPPKELVKQAEKMGINEKMKTLGKDCGSILQ</sequence>
<dbReference type="Proteomes" id="UP000236413">
    <property type="component" value="Unassembled WGS sequence"/>
</dbReference>
<keyword evidence="1" id="KW-0732">Signal</keyword>
<organism evidence="2 3">
    <name type="scientific">Chryseobacterium viscerum</name>
    <dbReference type="NCBI Taxonomy" id="1037377"/>
    <lineage>
        <taxon>Bacteria</taxon>
        <taxon>Pseudomonadati</taxon>
        <taxon>Bacteroidota</taxon>
        <taxon>Flavobacteriia</taxon>
        <taxon>Flavobacteriales</taxon>
        <taxon>Weeksellaceae</taxon>
        <taxon>Chryseobacterium group</taxon>
        <taxon>Chryseobacterium</taxon>
    </lineage>
</organism>
<evidence type="ECO:0000256" key="1">
    <source>
        <dbReference type="SAM" id="SignalP"/>
    </source>
</evidence>
<accession>A0A316WI30</accession>
<comment type="caution">
    <text evidence="2">The sequence shown here is derived from an EMBL/GenBank/DDBJ whole genome shotgun (WGS) entry which is preliminary data.</text>
</comment>
<gene>
    <name evidence="2" type="ORF">C1634_013395</name>
</gene>
<name>A0A316WI30_9FLAO</name>
<proteinExistence type="predicted"/>